<gene>
    <name evidence="1" type="ORF">TRFO_36766</name>
</gene>
<dbReference type="AlphaFoldDB" id="A0A1J4JD06"/>
<dbReference type="EMBL" id="MLAK01001139">
    <property type="protein sequence ID" value="OHS97050.1"/>
    <property type="molecule type" value="Genomic_DNA"/>
</dbReference>
<dbReference type="Proteomes" id="UP000179807">
    <property type="component" value="Unassembled WGS sequence"/>
</dbReference>
<organism evidence="1 2">
    <name type="scientific">Tritrichomonas foetus</name>
    <dbReference type="NCBI Taxonomy" id="1144522"/>
    <lineage>
        <taxon>Eukaryota</taxon>
        <taxon>Metamonada</taxon>
        <taxon>Parabasalia</taxon>
        <taxon>Tritrichomonadida</taxon>
        <taxon>Tritrichomonadidae</taxon>
        <taxon>Tritrichomonas</taxon>
    </lineage>
</organism>
<dbReference type="GeneID" id="94845730"/>
<accession>A0A1J4JD06</accession>
<reference evidence="1" key="1">
    <citation type="submission" date="2016-10" db="EMBL/GenBank/DDBJ databases">
        <authorList>
            <person name="Benchimol M."/>
            <person name="Almeida L.G."/>
            <person name="Vasconcelos A.T."/>
            <person name="Perreira-Neves A."/>
            <person name="Rosa I.A."/>
            <person name="Tasca T."/>
            <person name="Bogo M.R."/>
            <person name="de Souza W."/>
        </authorList>
    </citation>
    <scope>NUCLEOTIDE SEQUENCE [LARGE SCALE GENOMIC DNA]</scope>
    <source>
        <strain evidence="1">K</strain>
    </source>
</reference>
<proteinExistence type="predicted"/>
<evidence type="ECO:0000313" key="2">
    <source>
        <dbReference type="Proteomes" id="UP000179807"/>
    </source>
</evidence>
<sequence length="418" mass="48146">MPSSISCGIDDLIKVELSENAIKIGDEALEKAHKNQYLGIEFFGTIFNRQKKEISKFHELYNVDKNVTLSDFPLFWYLNQYLLRLKNLTLTDELTIILPGYTTESTFVNISLANERNNTFQKLEILKDYEILFNQYKRSQMKSGNQKKKVLFIDFGAFSAKATLISDNKILGYNFCEKCGMEELAFELSKKENITRKDAYEKMNNIDFTKLSIFEEFKLNVQNEIFEKINIDEVDEIQLVGGGCDYPFIRTAIGLITTKPFLRSFSSFSFLIDGYIENIQNYQKIEYRPFNLLVEYNGARHKPEVGENLGHFVTNATIAIIADEERFQLPRGISNIVDIYDIEGEIIGENQDVSIIESKNEFLFGLRVGNKEVHLKRSLVFAKDAEDAIDNTIKTDAAMMMIRLLMATAPKKKNRDEL</sequence>
<comment type="caution">
    <text evidence="1">The sequence shown here is derived from an EMBL/GenBank/DDBJ whole genome shotgun (WGS) entry which is preliminary data.</text>
</comment>
<keyword evidence="2" id="KW-1185">Reference proteome</keyword>
<evidence type="ECO:0000313" key="1">
    <source>
        <dbReference type="EMBL" id="OHS97050.1"/>
    </source>
</evidence>
<dbReference type="RefSeq" id="XP_068350187.1">
    <property type="nucleotide sequence ID" value="XM_068511026.1"/>
</dbReference>
<name>A0A1J4JD06_9EUKA</name>
<protein>
    <submittedName>
        <fullName evidence="1">Uncharacterized protein</fullName>
    </submittedName>
</protein>
<dbReference type="VEuPathDB" id="TrichDB:TRFO_36766"/>